<gene>
    <name evidence="9 14" type="primary">aroB</name>
    <name evidence="15" type="ORF">GKD88_02480</name>
    <name evidence="14" type="ORF">GKE08_02680</name>
</gene>
<comment type="cofactor">
    <cofactor evidence="2">
        <name>Zn(2+)</name>
        <dbReference type="ChEBI" id="CHEBI:29105"/>
    </cofactor>
</comment>
<dbReference type="OrthoDB" id="9806583at2"/>
<dbReference type="InterPro" id="IPR016037">
    <property type="entry name" value="DHQ_synth_AroB"/>
</dbReference>
<dbReference type="InterPro" id="IPR030960">
    <property type="entry name" value="DHQS/DOIS_N"/>
</dbReference>
<dbReference type="NCBIfam" id="TIGR01357">
    <property type="entry name" value="aroB"/>
    <property type="match status" value="1"/>
</dbReference>
<dbReference type="Pfam" id="PF24621">
    <property type="entry name" value="DHQS_C"/>
    <property type="match status" value="1"/>
</dbReference>
<evidence type="ECO:0000256" key="1">
    <source>
        <dbReference type="ARBA" id="ARBA00001911"/>
    </source>
</evidence>
<dbReference type="Gene3D" id="1.20.1090.10">
    <property type="entry name" value="Dehydroquinate synthase-like - alpha domain"/>
    <property type="match status" value="1"/>
</dbReference>
<comment type="catalytic activity">
    <reaction evidence="9">
        <text>7-phospho-2-dehydro-3-deoxy-D-arabino-heptonate = 3-dehydroquinate + phosphate</text>
        <dbReference type="Rhea" id="RHEA:21968"/>
        <dbReference type="ChEBI" id="CHEBI:32364"/>
        <dbReference type="ChEBI" id="CHEBI:43474"/>
        <dbReference type="ChEBI" id="CHEBI:58394"/>
        <dbReference type="EC" id="4.2.3.4"/>
    </reaction>
</comment>
<keyword evidence="8 9" id="KW-0170">Cobalt</keyword>
<dbReference type="SUPFAM" id="SSF56796">
    <property type="entry name" value="Dehydroquinate synthase-like"/>
    <property type="match status" value="1"/>
</dbReference>
<evidence type="ECO:0000256" key="9">
    <source>
        <dbReference type="HAMAP-Rule" id="MF_00110"/>
    </source>
</evidence>
<reference evidence="16 17" key="1">
    <citation type="journal article" date="2019" name="Nat. Med.">
        <title>A library of human gut bacterial isolates paired with longitudinal multiomics data enables mechanistic microbiome research.</title>
        <authorList>
            <person name="Poyet M."/>
            <person name="Groussin M."/>
            <person name="Gibbons S.M."/>
            <person name="Avila-Pacheco J."/>
            <person name="Jiang X."/>
            <person name="Kearney S.M."/>
            <person name="Perrotta A.R."/>
            <person name="Berdy B."/>
            <person name="Zhao S."/>
            <person name="Lieberman T.D."/>
            <person name="Swanson P.K."/>
            <person name="Smith M."/>
            <person name="Roesemann S."/>
            <person name="Alexander J.E."/>
            <person name="Rich S.A."/>
            <person name="Livny J."/>
            <person name="Vlamakis H."/>
            <person name="Clish C."/>
            <person name="Bullock K."/>
            <person name="Deik A."/>
            <person name="Scott J."/>
            <person name="Pierce K.A."/>
            <person name="Xavier R.J."/>
            <person name="Alm E.J."/>
        </authorList>
    </citation>
    <scope>NUCLEOTIDE SEQUENCE [LARGE SCALE GENOMIC DNA]</scope>
    <source>
        <strain evidence="14 16">BIOML-A4</strain>
        <strain evidence="15 17">BIOML-A5</strain>
    </source>
</reference>
<proteinExistence type="inferred from homology"/>
<dbReference type="GO" id="GO:0008652">
    <property type="term" value="P:amino acid biosynthetic process"/>
    <property type="evidence" value="ECO:0007669"/>
    <property type="project" value="UniProtKB-KW"/>
</dbReference>
<dbReference type="InterPro" id="IPR050071">
    <property type="entry name" value="Dehydroquinate_synthase"/>
</dbReference>
<keyword evidence="17" id="KW-1185">Reference proteome</keyword>
<evidence type="ECO:0000256" key="7">
    <source>
        <dbReference type="ARBA" id="ARBA00023239"/>
    </source>
</evidence>
<feature type="domain" description="3-dehydroquinate synthase C-terminal" evidence="13">
    <location>
        <begin position="176"/>
        <end position="303"/>
    </location>
</feature>
<organism evidence="14 16">
    <name type="scientific">Holdemania massiliensis</name>
    <dbReference type="NCBI Taxonomy" id="1468449"/>
    <lineage>
        <taxon>Bacteria</taxon>
        <taxon>Bacillati</taxon>
        <taxon>Bacillota</taxon>
        <taxon>Erysipelotrichia</taxon>
        <taxon>Erysipelotrichales</taxon>
        <taxon>Erysipelotrichaceae</taxon>
        <taxon>Holdemania</taxon>
    </lineage>
</organism>
<evidence type="ECO:0000256" key="3">
    <source>
        <dbReference type="ARBA" id="ARBA00022723"/>
    </source>
</evidence>
<keyword evidence="6 9" id="KW-0520">NAD</keyword>
<accession>A0A6N7S2V8</accession>
<comment type="subcellular location">
    <subcellularLocation>
        <location evidence="9">Cytoplasm</location>
    </subcellularLocation>
</comment>
<evidence type="ECO:0000313" key="17">
    <source>
        <dbReference type="Proteomes" id="UP000480929"/>
    </source>
</evidence>
<dbReference type="GO" id="GO:0003856">
    <property type="term" value="F:3-dehydroquinate synthase activity"/>
    <property type="evidence" value="ECO:0007669"/>
    <property type="project" value="UniProtKB-UniRule"/>
</dbReference>
<evidence type="ECO:0000256" key="8">
    <source>
        <dbReference type="ARBA" id="ARBA00023285"/>
    </source>
</evidence>
<dbReference type="InterPro" id="IPR030963">
    <property type="entry name" value="DHQ_synth_fam"/>
</dbReference>
<dbReference type="GO" id="GO:0005737">
    <property type="term" value="C:cytoplasm"/>
    <property type="evidence" value="ECO:0007669"/>
    <property type="project" value="UniProtKB-SubCell"/>
</dbReference>
<keyword evidence="11" id="KW-1133">Transmembrane helix</keyword>
<keyword evidence="4 9" id="KW-0547">Nucleotide-binding</keyword>
<comment type="similarity">
    <text evidence="9">Belongs to the sugar phosphate cyclases superfamily. Dehydroquinate synthase family.</text>
</comment>
<keyword evidence="9" id="KW-0963">Cytoplasm</keyword>
<dbReference type="EMBL" id="WKPI01000002">
    <property type="protein sequence ID" value="MSC31988.1"/>
    <property type="molecule type" value="Genomic_DNA"/>
</dbReference>
<feature type="binding site" evidence="9">
    <location>
        <position position="146"/>
    </location>
    <ligand>
        <name>NAD(+)</name>
        <dbReference type="ChEBI" id="CHEBI:57540"/>
    </ligand>
</feature>
<feature type="binding site" evidence="9">
    <location>
        <position position="236"/>
    </location>
    <ligand>
        <name>Zn(2+)</name>
        <dbReference type="ChEBI" id="CHEBI:29105"/>
    </ligand>
</feature>
<name>A0A6N7S2V8_9FIRM</name>
<comment type="cofactor">
    <cofactor evidence="9">
        <name>Co(2+)</name>
        <dbReference type="ChEBI" id="CHEBI:48828"/>
    </cofactor>
    <cofactor evidence="9">
        <name>Zn(2+)</name>
        <dbReference type="ChEBI" id="CHEBI:29105"/>
    </cofactor>
    <text evidence="9">Binds 1 divalent metal cation per subunit. Can use either Co(2+) or Zn(2+).</text>
</comment>
<dbReference type="GO" id="GO:0009073">
    <property type="term" value="P:aromatic amino acid family biosynthetic process"/>
    <property type="evidence" value="ECO:0007669"/>
    <property type="project" value="UniProtKB-KW"/>
</dbReference>
<sequence>MMKKITVNLKDKSYPILIQRGLLNQIGQVLDGQRKVMIITDEGVPEEYAQRVLAQCSQGYVERVIQGEGAKSMEVYQQILRRLLKERFSRKDLIVALGGGVIGDLSGFVAATYMRGIEFINIPTTTLSQIDSSIGGKVAINLDGIKNCVGAFWQPKMVFIDPDVLATLPQRHINNGLAEALKAGLIRDESLFELFETENPMDHIEKILYKSLMMKKKVVEIDEREIGVRRILNFGHTIGHGIESYYHLQDVYHGEAVALGMMKMIKDEAVRERLHPIYQRLNLKEDIEYDRQQVYDFITKDKKIDGGTLTIVLLRKVGEAYLKDIPTEKIKEYL</sequence>
<evidence type="ECO:0000256" key="11">
    <source>
        <dbReference type="SAM" id="Phobius"/>
    </source>
</evidence>
<evidence type="ECO:0000259" key="12">
    <source>
        <dbReference type="Pfam" id="PF01761"/>
    </source>
</evidence>
<comment type="cofactor">
    <cofactor evidence="1 9">
        <name>NAD(+)</name>
        <dbReference type="ChEBI" id="CHEBI:57540"/>
    </cofactor>
</comment>
<dbReference type="RefSeq" id="WP_154237849.1">
    <property type="nucleotide sequence ID" value="NZ_WKPI01000002.1"/>
</dbReference>
<feature type="binding site" evidence="9">
    <location>
        <position position="179"/>
    </location>
    <ligand>
        <name>Zn(2+)</name>
        <dbReference type="ChEBI" id="CHEBI:29105"/>
    </ligand>
</feature>
<dbReference type="Pfam" id="PF01761">
    <property type="entry name" value="DHQ_synthase"/>
    <property type="match status" value="1"/>
</dbReference>
<protein>
    <recommendedName>
        <fullName evidence="9 10">3-dehydroquinate synthase</fullName>
        <shortName evidence="9">DHQS</shortName>
        <ecNumber evidence="9 10">4.2.3.4</ecNumber>
    </recommendedName>
</protein>
<dbReference type="HAMAP" id="MF_00110">
    <property type="entry name" value="DHQ_synthase"/>
    <property type="match status" value="1"/>
</dbReference>
<feature type="binding site" evidence="9">
    <location>
        <position position="253"/>
    </location>
    <ligand>
        <name>Zn(2+)</name>
        <dbReference type="ChEBI" id="CHEBI:29105"/>
    </ligand>
</feature>
<dbReference type="InterPro" id="IPR056179">
    <property type="entry name" value="DHQS_C"/>
</dbReference>
<feature type="binding site" evidence="9">
    <location>
        <begin position="124"/>
        <end position="125"/>
    </location>
    <ligand>
        <name>NAD(+)</name>
        <dbReference type="ChEBI" id="CHEBI:57540"/>
    </ligand>
</feature>
<keyword evidence="9" id="KW-0028">Amino-acid biosynthesis</keyword>
<evidence type="ECO:0000313" key="14">
    <source>
        <dbReference type="EMBL" id="MSA88233.1"/>
    </source>
</evidence>
<keyword evidence="9" id="KW-0057">Aromatic amino acid biosynthesis</keyword>
<evidence type="ECO:0000256" key="4">
    <source>
        <dbReference type="ARBA" id="ARBA00022741"/>
    </source>
</evidence>
<evidence type="ECO:0000259" key="13">
    <source>
        <dbReference type="Pfam" id="PF24621"/>
    </source>
</evidence>
<keyword evidence="11" id="KW-0472">Membrane</keyword>
<dbReference type="Proteomes" id="UP000480929">
    <property type="component" value="Unassembled WGS sequence"/>
</dbReference>
<dbReference type="FunFam" id="3.40.50.1970:FF:000007">
    <property type="entry name" value="Pentafunctional AROM polypeptide"/>
    <property type="match status" value="1"/>
</dbReference>
<feature type="binding site" evidence="9">
    <location>
        <begin position="100"/>
        <end position="104"/>
    </location>
    <ligand>
        <name>NAD(+)</name>
        <dbReference type="ChEBI" id="CHEBI:57540"/>
    </ligand>
</feature>
<keyword evidence="3 9" id="KW-0479">Metal-binding</keyword>
<evidence type="ECO:0000313" key="15">
    <source>
        <dbReference type="EMBL" id="MSC31988.1"/>
    </source>
</evidence>
<feature type="transmembrane region" description="Helical" evidence="11">
    <location>
        <begin position="93"/>
        <end position="114"/>
    </location>
</feature>
<dbReference type="Gene3D" id="3.40.50.1970">
    <property type="match status" value="1"/>
</dbReference>
<dbReference type="GO" id="GO:0009423">
    <property type="term" value="P:chorismate biosynthetic process"/>
    <property type="evidence" value="ECO:0007669"/>
    <property type="project" value="UniProtKB-UniRule"/>
</dbReference>
<dbReference type="PANTHER" id="PTHR43622:SF1">
    <property type="entry name" value="3-DEHYDROQUINATE SYNTHASE"/>
    <property type="match status" value="1"/>
</dbReference>
<evidence type="ECO:0000256" key="2">
    <source>
        <dbReference type="ARBA" id="ARBA00001947"/>
    </source>
</evidence>
<evidence type="ECO:0000256" key="10">
    <source>
        <dbReference type="NCBIfam" id="TIGR01357"/>
    </source>
</evidence>
<evidence type="ECO:0000256" key="6">
    <source>
        <dbReference type="ARBA" id="ARBA00023027"/>
    </source>
</evidence>
<keyword evidence="7 9" id="KW-0456">Lyase</keyword>
<keyword evidence="5 9" id="KW-0862">Zinc</keyword>
<comment type="caution">
    <text evidence="14">The sequence shown here is derived from an EMBL/GenBank/DDBJ whole genome shotgun (WGS) entry which is preliminary data.</text>
</comment>
<dbReference type="GO" id="GO:0000166">
    <property type="term" value="F:nucleotide binding"/>
    <property type="evidence" value="ECO:0007669"/>
    <property type="project" value="UniProtKB-KW"/>
</dbReference>
<keyword evidence="11" id="KW-0812">Transmembrane</keyword>
<dbReference type="CDD" id="cd08195">
    <property type="entry name" value="DHQS"/>
    <property type="match status" value="1"/>
</dbReference>
<dbReference type="PIRSF" id="PIRSF001455">
    <property type="entry name" value="DHQ_synth"/>
    <property type="match status" value="1"/>
</dbReference>
<dbReference type="Proteomes" id="UP000433575">
    <property type="component" value="Unassembled WGS sequence"/>
</dbReference>
<dbReference type="EMBL" id="WKPJ01000002">
    <property type="protein sequence ID" value="MSA88233.1"/>
    <property type="molecule type" value="Genomic_DNA"/>
</dbReference>
<evidence type="ECO:0000256" key="5">
    <source>
        <dbReference type="ARBA" id="ARBA00022833"/>
    </source>
</evidence>
<comment type="pathway">
    <text evidence="9">Metabolic intermediate biosynthesis; chorismate biosynthesis; chorismate from D-erythrose 4-phosphate and phosphoenolpyruvate: step 2/7.</text>
</comment>
<evidence type="ECO:0000313" key="16">
    <source>
        <dbReference type="Proteomes" id="UP000433575"/>
    </source>
</evidence>
<feature type="binding site" evidence="9">
    <location>
        <position position="137"/>
    </location>
    <ligand>
        <name>NAD(+)</name>
        <dbReference type="ChEBI" id="CHEBI:57540"/>
    </ligand>
</feature>
<dbReference type="AlphaFoldDB" id="A0A6N7S2V8"/>
<dbReference type="UniPathway" id="UPA00053">
    <property type="reaction ID" value="UER00085"/>
</dbReference>
<dbReference type="PANTHER" id="PTHR43622">
    <property type="entry name" value="3-DEHYDROQUINATE SYNTHASE"/>
    <property type="match status" value="1"/>
</dbReference>
<dbReference type="GO" id="GO:0046872">
    <property type="term" value="F:metal ion binding"/>
    <property type="evidence" value="ECO:0007669"/>
    <property type="project" value="UniProtKB-KW"/>
</dbReference>
<feature type="domain" description="3-dehydroquinate synthase N-terminal" evidence="12">
    <location>
        <begin position="64"/>
        <end position="174"/>
    </location>
</feature>
<comment type="caution">
    <text evidence="9">Lacks conserved residue(s) required for the propagation of feature annotation.</text>
</comment>
<comment type="function">
    <text evidence="9">Catalyzes the conversion of 3-deoxy-D-arabino-heptulosonate 7-phosphate (DAHP) to dehydroquinate (DHQ).</text>
</comment>
<dbReference type="EC" id="4.2.3.4" evidence="9 10"/>